<dbReference type="GO" id="GO:0016887">
    <property type="term" value="F:ATP hydrolysis activity"/>
    <property type="evidence" value="ECO:0007669"/>
    <property type="project" value="InterPro"/>
</dbReference>
<keyword evidence="4" id="KW-1185">Reference proteome</keyword>
<proteinExistence type="inferred from homology"/>
<accession>A0A6C7EDS6</accession>
<evidence type="ECO:0000313" key="3">
    <source>
        <dbReference type="EMBL" id="BAN04132.1"/>
    </source>
</evidence>
<dbReference type="AlphaFoldDB" id="A0A6C7EDS6"/>
<reference evidence="3 4" key="1">
    <citation type="journal article" date="2013" name="Int. J. Syst. Evol. Microbiol.">
        <title>Ilumatobacter nonamiense sp. nov. and Ilumatobacter coccineum sp. nov., isolated from seashore sand.</title>
        <authorList>
            <person name="Matsumoto A."/>
            <person name="Kasai H."/>
            <person name="Matsuo Y."/>
            <person name="Shizuri Y."/>
            <person name="Ichikawa N."/>
            <person name="Fujita N."/>
            <person name="Omura S."/>
            <person name="Takahashi Y."/>
        </authorList>
    </citation>
    <scope>NUCLEOTIDE SEQUENCE [LARGE SCALE GENOMIC DNA]</scope>
    <source>
        <strain evidence="4">NBRC 103263 / KCTC 29153 / YM16-304</strain>
    </source>
</reference>
<organism evidence="3 4">
    <name type="scientific">Ilumatobacter coccineus (strain NBRC 103263 / KCTC 29153 / YM16-304)</name>
    <dbReference type="NCBI Taxonomy" id="1313172"/>
    <lineage>
        <taxon>Bacteria</taxon>
        <taxon>Bacillati</taxon>
        <taxon>Actinomycetota</taxon>
        <taxon>Acidimicrobiia</taxon>
        <taxon>Acidimicrobiales</taxon>
        <taxon>Ilumatobacteraceae</taxon>
        <taxon>Ilumatobacter</taxon>
    </lineage>
</organism>
<dbReference type="Gene3D" id="3.40.50.300">
    <property type="entry name" value="P-loop containing nucleotide triphosphate hydrolases"/>
    <property type="match status" value="1"/>
</dbReference>
<dbReference type="Proteomes" id="UP000011863">
    <property type="component" value="Chromosome"/>
</dbReference>
<dbReference type="GO" id="GO:0005524">
    <property type="term" value="F:ATP binding"/>
    <property type="evidence" value="ECO:0007669"/>
    <property type="project" value="InterPro"/>
</dbReference>
<sequence>MTATNVVVVAGKGGVGKTTVTAVLARATAMSGARVLVVELDGKPTLDELLPSRPDQQIEIVHLSAPEALEEYLYDHGFKRIAKRLNKTGVIDMVGTAAPGIDDIVVLGKIKQFERSGEYDLIVVDGPAAGHAVTFLTSASALSDAARGGPVKSQADDVLELLGDPDRCGAVLVTLPETTPVNETVETAFSLEEVVGIGIAPVVVNSVDAGTPLPDEIPADVDDALRAAAEFRRSRREMEAEALADLAERLPLGQIHIAAVPVAGLTADHIDALATALHDGEVI</sequence>
<dbReference type="PANTHER" id="PTHR10803:SF3">
    <property type="entry name" value="ATPASE GET3"/>
    <property type="match status" value="1"/>
</dbReference>
<evidence type="ECO:0000259" key="2">
    <source>
        <dbReference type="Pfam" id="PF02374"/>
    </source>
</evidence>
<comment type="similarity">
    <text evidence="1">Belongs to the arsA ATPase family.</text>
</comment>
<feature type="domain" description="ArsA/GET3 Anion-transporting ATPase-like" evidence="2">
    <location>
        <begin position="5"/>
        <end position="142"/>
    </location>
</feature>
<dbReference type="SUPFAM" id="SSF52540">
    <property type="entry name" value="P-loop containing nucleoside triphosphate hydrolases"/>
    <property type="match status" value="1"/>
</dbReference>
<name>A0A6C7EDS6_ILUCY</name>
<dbReference type="InterPro" id="IPR025723">
    <property type="entry name" value="ArsA/GET3_ATPase-like"/>
</dbReference>
<dbReference type="PANTHER" id="PTHR10803">
    <property type="entry name" value="ARSENICAL PUMP-DRIVING ATPASE ARSENITE-TRANSLOCATING ATPASE"/>
    <property type="match status" value="1"/>
</dbReference>
<dbReference type="Pfam" id="PF02374">
    <property type="entry name" value="ArsA_ATPase"/>
    <property type="match status" value="1"/>
</dbReference>
<protein>
    <submittedName>
        <fullName evidence="3">Putative anion transporting ATPase</fullName>
    </submittedName>
</protein>
<evidence type="ECO:0000256" key="1">
    <source>
        <dbReference type="ARBA" id="ARBA00011040"/>
    </source>
</evidence>
<dbReference type="InterPro" id="IPR027417">
    <property type="entry name" value="P-loop_NTPase"/>
</dbReference>
<gene>
    <name evidence="3" type="ORF">YM304_38180</name>
</gene>
<dbReference type="KEGG" id="aym:YM304_38180"/>
<dbReference type="InterPro" id="IPR016300">
    <property type="entry name" value="ATPase_ArsA/GET3"/>
</dbReference>
<dbReference type="EMBL" id="AP012057">
    <property type="protein sequence ID" value="BAN04132.1"/>
    <property type="molecule type" value="Genomic_DNA"/>
</dbReference>
<evidence type="ECO:0000313" key="4">
    <source>
        <dbReference type="Proteomes" id="UP000011863"/>
    </source>
</evidence>